<feature type="region of interest" description="Disordered" evidence="1">
    <location>
        <begin position="474"/>
        <end position="502"/>
    </location>
</feature>
<feature type="region of interest" description="Disordered" evidence="1">
    <location>
        <begin position="517"/>
        <end position="543"/>
    </location>
</feature>
<dbReference type="GeneID" id="9049747"/>
<dbReference type="InParanoid" id="C5LT84"/>
<gene>
    <name evidence="2" type="ORF">Pmar_PMAR024529</name>
</gene>
<keyword evidence="3" id="KW-1185">Reference proteome</keyword>
<evidence type="ECO:0000256" key="1">
    <source>
        <dbReference type="SAM" id="MobiDB-lite"/>
    </source>
</evidence>
<dbReference type="EMBL" id="GG685288">
    <property type="protein sequence ID" value="EER00052.1"/>
    <property type="molecule type" value="Genomic_DNA"/>
</dbReference>
<feature type="compositionally biased region" description="Basic and acidic residues" evidence="1">
    <location>
        <begin position="1"/>
        <end position="12"/>
    </location>
</feature>
<dbReference type="Proteomes" id="UP000007800">
    <property type="component" value="Unassembled WGS sequence"/>
</dbReference>
<organism evidence="3">
    <name type="scientific">Perkinsus marinus (strain ATCC 50983 / TXsc)</name>
    <dbReference type="NCBI Taxonomy" id="423536"/>
    <lineage>
        <taxon>Eukaryota</taxon>
        <taxon>Sar</taxon>
        <taxon>Alveolata</taxon>
        <taxon>Perkinsozoa</taxon>
        <taxon>Perkinsea</taxon>
        <taxon>Perkinsida</taxon>
        <taxon>Perkinsidae</taxon>
        <taxon>Perkinsus</taxon>
    </lineage>
</organism>
<protein>
    <submittedName>
        <fullName evidence="2">Uncharacterized protein</fullName>
    </submittedName>
</protein>
<feature type="compositionally biased region" description="Low complexity" evidence="1">
    <location>
        <begin position="517"/>
        <end position="534"/>
    </location>
</feature>
<dbReference type="OrthoDB" id="429652at2759"/>
<name>C5LT84_PERM5</name>
<feature type="region of interest" description="Disordered" evidence="1">
    <location>
        <begin position="622"/>
        <end position="649"/>
    </location>
</feature>
<dbReference type="AlphaFoldDB" id="C5LT84"/>
<sequence>MSSKEATGKREPPSPAGTVSSSGGGGVESARIEADKFEMTSIQKAVEIVREVPADAPEELSRRLLAALEESLDMCIGELAKEGSSKTTCRWRPIVPISDTYLSLMPAQGLASAVKVVSSRILSARRFLHGRVESRVSALPATATEKEVKMAATGDSSFTLQVVMVLSRALDRLDSSRPQDWATRAKAAGSIEDILPMDLKALCHVYRTPFNRHWTTIDASLAAQKDPDASSVSEEEMKKLWELWERIWPGDTKNLSEKEKKDCVVDLMKARAFISQIQYALRQMPERPQETSGPFKTPSDVKQLTNDLRNAVYSVLHVTKLGAVGEPNAIKRADVPVEFSVQAASLPELALALTDYTVMRRTAAHILIKAHSACNRIWDCKRDTPDFRAQLQHRREVFHPVVDLRRMIHNVFGSSFSSLADYLLRKETHWLGWKGIAVSKEVCGPFLHSTHRERFGTPWPPSCQTKADVVIGDGTLPTKRKSADRSSESPPPKRTRHSKAVPRHVERMLQMLHEAADASAVSPYAPSPESSPAGSDDEVEEENQCEKYMNKVMQHDDPEEGIEEDYRCYNNKIFQWQLRRMLARSHIECYNKKPAPVSNDAAKDELIELVYRLKGKERAKAAVESEAPRDGDGSVVVAESKTTLADSAS</sequence>
<proteinExistence type="predicted"/>
<evidence type="ECO:0000313" key="2">
    <source>
        <dbReference type="EMBL" id="EER00052.1"/>
    </source>
</evidence>
<feature type="compositionally biased region" description="Basic and acidic residues" evidence="1">
    <location>
        <begin position="622"/>
        <end position="632"/>
    </location>
</feature>
<feature type="region of interest" description="Disordered" evidence="1">
    <location>
        <begin position="1"/>
        <end position="30"/>
    </location>
</feature>
<reference evidence="2 3" key="1">
    <citation type="submission" date="2008-07" db="EMBL/GenBank/DDBJ databases">
        <authorList>
            <person name="El-Sayed N."/>
            <person name="Caler E."/>
            <person name="Inman J."/>
            <person name="Amedeo P."/>
            <person name="Hass B."/>
            <person name="Wortman J."/>
        </authorList>
    </citation>
    <scope>NUCLEOTIDE SEQUENCE [LARGE SCALE GENOMIC DNA]</scope>
    <source>
        <strain evidence="3">ATCC 50983 / TXsc</strain>
    </source>
</reference>
<feature type="compositionally biased region" description="Basic residues" evidence="1">
    <location>
        <begin position="493"/>
        <end position="502"/>
    </location>
</feature>
<dbReference type="RefSeq" id="XP_002767334.1">
    <property type="nucleotide sequence ID" value="XM_002767288.1"/>
</dbReference>
<accession>C5LT84</accession>
<evidence type="ECO:0000313" key="3">
    <source>
        <dbReference type="Proteomes" id="UP000007800"/>
    </source>
</evidence>
<feature type="compositionally biased region" description="Polar residues" evidence="1">
    <location>
        <begin position="640"/>
        <end position="649"/>
    </location>
</feature>